<protein>
    <submittedName>
        <fullName evidence="1">Uncharacterized protein</fullName>
    </submittedName>
</protein>
<evidence type="ECO:0000313" key="2">
    <source>
        <dbReference type="Proteomes" id="UP001214530"/>
    </source>
</evidence>
<name>A0AAJ5W753_9SPHI</name>
<organism evidence="1 2">
    <name type="scientific">Candidatus Pedobacter colombiensis</name>
    <dbReference type="NCBI Taxonomy" id="3121371"/>
    <lineage>
        <taxon>Bacteria</taxon>
        <taxon>Pseudomonadati</taxon>
        <taxon>Bacteroidota</taxon>
        <taxon>Sphingobacteriia</taxon>
        <taxon>Sphingobacteriales</taxon>
        <taxon>Sphingobacteriaceae</taxon>
        <taxon>Pedobacter</taxon>
    </lineage>
</organism>
<accession>A0AAJ5W753</accession>
<gene>
    <name evidence="1" type="ORF">P0Y49_18730</name>
</gene>
<evidence type="ECO:0000313" key="1">
    <source>
        <dbReference type="EMBL" id="WEK18815.1"/>
    </source>
</evidence>
<dbReference type="Proteomes" id="UP001214530">
    <property type="component" value="Chromosome"/>
</dbReference>
<sequence length="161" mass="18444">MKNKLGLWLACILYIGCIPVEPQIKVYFDPSGATYLEKIPLILRVDDRIILDTVVENSHVNKSLLMISFKKNRNDGVLFAEVNGKKELIKQLNEVSIKCTDVFLGYDDHSLIFKEARKIEIEKKDKHIPTDFKQLFDSIKASSGNKYHQINFNIKEGDCQG</sequence>
<proteinExistence type="predicted"/>
<reference evidence="1" key="1">
    <citation type="submission" date="2023-03" db="EMBL/GenBank/DDBJ databases">
        <title>Andean soil-derived lignocellulolytic bacterial consortium as a source of novel taxa and putative plastic-active enzymes.</title>
        <authorList>
            <person name="Diaz-Garcia L."/>
            <person name="Chuvochina M."/>
            <person name="Feuerriegel G."/>
            <person name="Bunk B."/>
            <person name="Sproer C."/>
            <person name="Streit W.R."/>
            <person name="Rodriguez L.M."/>
            <person name="Overmann J."/>
            <person name="Jimenez D.J."/>
        </authorList>
    </citation>
    <scope>NUCLEOTIDE SEQUENCE</scope>
    <source>
        <strain evidence="1">MAG 3858</strain>
    </source>
</reference>
<dbReference type="AlphaFoldDB" id="A0AAJ5W753"/>
<dbReference type="EMBL" id="CP119313">
    <property type="protein sequence ID" value="WEK18815.1"/>
    <property type="molecule type" value="Genomic_DNA"/>
</dbReference>